<dbReference type="EMBL" id="PEZI01000056">
    <property type="protein sequence ID" value="PIS14425.1"/>
    <property type="molecule type" value="Genomic_DNA"/>
</dbReference>
<evidence type="ECO:0000313" key="2">
    <source>
        <dbReference type="Proteomes" id="UP000230775"/>
    </source>
</evidence>
<proteinExistence type="predicted"/>
<dbReference type="Proteomes" id="UP000230775">
    <property type="component" value="Unassembled WGS sequence"/>
</dbReference>
<reference evidence="2" key="1">
    <citation type="submission" date="2017-09" db="EMBL/GenBank/DDBJ databases">
        <title>Depth-based differentiation of microbial function through sediment-hosted aquifers and enrichment of novel symbionts in the deep terrestrial subsurface.</title>
        <authorList>
            <person name="Probst A.J."/>
            <person name="Ladd B."/>
            <person name="Jarett J.K."/>
            <person name="Geller-Mcgrath D.E."/>
            <person name="Sieber C.M.K."/>
            <person name="Emerson J.B."/>
            <person name="Anantharaman K."/>
            <person name="Thomas B.C."/>
            <person name="Malmstrom R."/>
            <person name="Stieglmeier M."/>
            <person name="Klingl A."/>
            <person name="Woyke T."/>
            <person name="Ryan C.M."/>
            <person name="Banfield J.F."/>
        </authorList>
    </citation>
    <scope>NUCLEOTIDE SEQUENCE [LARGE SCALE GENOMIC DNA]</scope>
</reference>
<name>A0A2H0WP86_9BACT</name>
<gene>
    <name evidence="1" type="ORF">COT64_02670</name>
</gene>
<sequence>MGEREGYNPQERISGLVQQMMADPELAVKKMEEFVCLPGKIDNLRRFQGAVLNQALARVYLSAFGKVDAEKTRKQIVTDLLVLSKRVTNAEDTRDIKGRLYGARAQAGLVKHLRDSGWTVVLPDSMDEVWNFEVQSGSDFAAVDERGGIYFIDVRSRYFADVQDLERKIRLRVVLIERKFNSAGRTDCLLRVVTQALAKAGVVIDQKRMRYGFFCITLPGLEDYINQTTGFLENQIGQKVVERLKKEKLNRWI</sequence>
<accession>A0A2H0WP86</accession>
<organism evidence="1 2">
    <name type="scientific">Candidatus Shapirobacteria bacterium CG09_land_8_20_14_0_10_39_12</name>
    <dbReference type="NCBI Taxonomy" id="1974885"/>
    <lineage>
        <taxon>Bacteria</taxon>
        <taxon>Candidatus Shapironibacteriota</taxon>
    </lineage>
</organism>
<protein>
    <submittedName>
        <fullName evidence="1">Uncharacterized protein</fullName>
    </submittedName>
</protein>
<dbReference type="AlphaFoldDB" id="A0A2H0WP86"/>
<evidence type="ECO:0000313" key="1">
    <source>
        <dbReference type="EMBL" id="PIS14425.1"/>
    </source>
</evidence>
<comment type="caution">
    <text evidence="1">The sequence shown here is derived from an EMBL/GenBank/DDBJ whole genome shotgun (WGS) entry which is preliminary data.</text>
</comment>